<dbReference type="InterPro" id="IPR002196">
    <property type="entry name" value="Glyco_hydro_24"/>
</dbReference>
<evidence type="ECO:0000256" key="1">
    <source>
        <dbReference type="ARBA" id="ARBA00000632"/>
    </source>
</evidence>
<evidence type="ECO:0000256" key="2">
    <source>
        <dbReference type="ARBA" id="ARBA00022529"/>
    </source>
</evidence>
<sequence length="232" mass="24972">MELSAIGRAVLVAREALRLDAYRDAAGIWTIGVGHTSAAGPPAVREGLRLTREAAEALFDRDVARYAAIVREAVPPGLPEHAFDALVSLCFNIGPAAFRRSTVLRRLRLGDRAGAADAILLWDRPAAVMPRRAAEADQFRTPYGLALPRARRGDPSPIPRPDGLRPPLAPPRRPIPRMAGPAPAAPPVLPRPRDPAAPSLHDGFQDGLDDGLDDGFLAGLWRRLRARLTGRA</sequence>
<evidence type="ECO:0000256" key="7">
    <source>
        <dbReference type="RuleBase" id="RU003788"/>
    </source>
</evidence>
<evidence type="ECO:0000256" key="3">
    <source>
        <dbReference type="ARBA" id="ARBA00022638"/>
    </source>
</evidence>
<dbReference type="EC" id="3.2.1.17" evidence="7"/>
<dbReference type="CDD" id="cd00737">
    <property type="entry name" value="lyz_endolysin_autolysin"/>
    <property type="match status" value="1"/>
</dbReference>
<evidence type="ECO:0000256" key="8">
    <source>
        <dbReference type="SAM" id="MobiDB-lite"/>
    </source>
</evidence>
<dbReference type="HAMAP" id="MF_04110">
    <property type="entry name" value="ENDOLYSIN_T4"/>
    <property type="match status" value="1"/>
</dbReference>
<dbReference type="InterPro" id="IPR023347">
    <property type="entry name" value="Lysozyme_dom_sf"/>
</dbReference>
<evidence type="ECO:0000256" key="5">
    <source>
        <dbReference type="ARBA" id="ARBA00023200"/>
    </source>
</evidence>
<dbReference type="InterPro" id="IPR023346">
    <property type="entry name" value="Lysozyme-like_dom_sf"/>
</dbReference>
<dbReference type="GO" id="GO:0042742">
    <property type="term" value="P:defense response to bacterium"/>
    <property type="evidence" value="ECO:0007669"/>
    <property type="project" value="UniProtKB-KW"/>
</dbReference>
<evidence type="ECO:0000256" key="4">
    <source>
        <dbReference type="ARBA" id="ARBA00022801"/>
    </source>
</evidence>
<dbReference type="GO" id="GO:0031640">
    <property type="term" value="P:killing of cells of another organism"/>
    <property type="evidence" value="ECO:0007669"/>
    <property type="project" value="UniProtKB-KW"/>
</dbReference>
<dbReference type="InterPro" id="IPR034690">
    <property type="entry name" value="Endolysin_T4_type"/>
</dbReference>
<dbReference type="EMBL" id="VZZK01000025">
    <property type="protein sequence ID" value="KAB1076993.1"/>
    <property type="molecule type" value="Genomic_DNA"/>
</dbReference>
<keyword evidence="2 7" id="KW-0929">Antimicrobial</keyword>
<comment type="catalytic activity">
    <reaction evidence="1 7">
        <text>Hydrolysis of (1-&gt;4)-beta-linkages between N-acetylmuramic acid and N-acetyl-D-glucosamine residues in a peptidoglycan and between N-acetyl-D-glucosamine residues in chitodextrins.</text>
        <dbReference type="EC" id="3.2.1.17"/>
    </reaction>
</comment>
<dbReference type="Gene3D" id="1.10.530.40">
    <property type="match status" value="1"/>
</dbReference>
<keyword evidence="6 7" id="KW-0326">Glycosidase</keyword>
<gene>
    <name evidence="9" type="ORF">F6X53_20955</name>
</gene>
<comment type="caution">
    <text evidence="9">The sequence shown here is derived from an EMBL/GenBank/DDBJ whole genome shotgun (WGS) entry which is preliminary data.</text>
</comment>
<evidence type="ECO:0000256" key="6">
    <source>
        <dbReference type="ARBA" id="ARBA00023295"/>
    </source>
</evidence>
<name>A0A6L3STT2_9HYPH</name>
<evidence type="ECO:0000313" key="9">
    <source>
        <dbReference type="EMBL" id="KAB1076993.1"/>
    </source>
</evidence>
<dbReference type="GO" id="GO:0016998">
    <property type="term" value="P:cell wall macromolecule catabolic process"/>
    <property type="evidence" value="ECO:0007669"/>
    <property type="project" value="InterPro"/>
</dbReference>
<comment type="similarity">
    <text evidence="7">Belongs to the glycosyl hydrolase 24 family.</text>
</comment>
<dbReference type="SUPFAM" id="SSF53955">
    <property type="entry name" value="Lysozyme-like"/>
    <property type="match status" value="1"/>
</dbReference>
<keyword evidence="3 7" id="KW-0081">Bacteriolytic enzyme</keyword>
<feature type="compositionally biased region" description="Low complexity" evidence="8">
    <location>
        <begin position="196"/>
        <end position="206"/>
    </location>
</feature>
<dbReference type="Pfam" id="PF00959">
    <property type="entry name" value="Phage_lysozyme"/>
    <property type="match status" value="1"/>
</dbReference>
<dbReference type="PANTHER" id="PTHR38107:SF3">
    <property type="entry name" value="LYSOZYME RRRD-RELATED"/>
    <property type="match status" value="1"/>
</dbReference>
<dbReference type="PANTHER" id="PTHR38107">
    <property type="match status" value="1"/>
</dbReference>
<feature type="region of interest" description="Disordered" evidence="8">
    <location>
        <begin position="144"/>
        <end position="206"/>
    </location>
</feature>
<dbReference type="InterPro" id="IPR051018">
    <property type="entry name" value="Bacteriophage_GH24"/>
</dbReference>
<dbReference type="GO" id="GO:0003796">
    <property type="term" value="F:lysozyme activity"/>
    <property type="evidence" value="ECO:0007669"/>
    <property type="project" value="UniProtKB-EC"/>
</dbReference>
<keyword evidence="10" id="KW-1185">Reference proteome</keyword>
<keyword evidence="4 7" id="KW-0378">Hydrolase</keyword>
<reference evidence="9 10" key="1">
    <citation type="submission" date="2019-09" db="EMBL/GenBank/DDBJ databases">
        <title>YIM 48816 draft genome.</title>
        <authorList>
            <person name="Jiang L."/>
        </authorList>
    </citation>
    <scope>NUCLEOTIDE SEQUENCE [LARGE SCALE GENOMIC DNA]</scope>
    <source>
        <strain evidence="9 10">YIM 48816</strain>
    </source>
</reference>
<organism evidence="9 10">
    <name type="scientific">Methylobacterium soli</name>
    <dbReference type="NCBI Taxonomy" id="553447"/>
    <lineage>
        <taxon>Bacteria</taxon>
        <taxon>Pseudomonadati</taxon>
        <taxon>Pseudomonadota</taxon>
        <taxon>Alphaproteobacteria</taxon>
        <taxon>Hyphomicrobiales</taxon>
        <taxon>Methylobacteriaceae</taxon>
        <taxon>Methylobacterium</taxon>
    </lineage>
</organism>
<dbReference type="OrthoDB" id="5327667at2"/>
<dbReference type="AlphaFoldDB" id="A0A6L3STT2"/>
<dbReference type="Proteomes" id="UP000474159">
    <property type="component" value="Unassembled WGS sequence"/>
</dbReference>
<evidence type="ECO:0000313" key="10">
    <source>
        <dbReference type="Proteomes" id="UP000474159"/>
    </source>
</evidence>
<keyword evidence="5" id="KW-1035">Host cytoplasm</keyword>
<accession>A0A6L3STT2</accession>
<protein>
    <recommendedName>
        <fullName evidence="7">Lysozyme</fullName>
        <ecNumber evidence="7">3.2.1.17</ecNumber>
    </recommendedName>
</protein>
<dbReference type="GO" id="GO:0009253">
    <property type="term" value="P:peptidoglycan catabolic process"/>
    <property type="evidence" value="ECO:0007669"/>
    <property type="project" value="InterPro"/>
</dbReference>
<proteinExistence type="inferred from homology"/>
<dbReference type="InterPro" id="IPR033907">
    <property type="entry name" value="Endolysin_autolysin"/>
</dbReference>